<evidence type="ECO:0000313" key="2">
    <source>
        <dbReference type="EMBL" id="OQR76738.1"/>
    </source>
</evidence>
<gene>
    <name evidence="2" type="ORF">BIW11_07587</name>
</gene>
<accession>A0A1V9XTP6</accession>
<dbReference type="PANTHER" id="PTHR12948">
    <property type="entry name" value="NEDD8 ULTIMATE BUSTER-1 BS4 PROTEIN"/>
    <property type="match status" value="1"/>
</dbReference>
<dbReference type="PANTHER" id="PTHR12948:SF3">
    <property type="entry name" value="NEDD8 ULTIMATE BUSTER 1"/>
    <property type="match status" value="1"/>
</dbReference>
<dbReference type="AlphaFoldDB" id="A0A1V9XTP6"/>
<dbReference type="GO" id="GO:2000058">
    <property type="term" value="P:regulation of ubiquitin-dependent protein catabolic process"/>
    <property type="evidence" value="ECO:0007669"/>
    <property type="project" value="TreeGrafter"/>
</dbReference>
<dbReference type="InterPro" id="IPR039749">
    <property type="entry name" value="NUB1"/>
</dbReference>
<dbReference type="STRING" id="418985.A0A1V9XTP6"/>
<dbReference type="OrthoDB" id="434245at2759"/>
<dbReference type="FunCoup" id="A0A1V9XTP6">
    <property type="interactions" value="1573"/>
</dbReference>
<dbReference type="InParanoid" id="A0A1V9XTP6"/>
<dbReference type="InterPro" id="IPR009060">
    <property type="entry name" value="UBA-like_sf"/>
</dbReference>
<dbReference type="SMART" id="SM00165">
    <property type="entry name" value="UBA"/>
    <property type="match status" value="2"/>
</dbReference>
<dbReference type="InterPro" id="IPR015940">
    <property type="entry name" value="UBA"/>
</dbReference>
<evidence type="ECO:0000313" key="3">
    <source>
        <dbReference type="Proteomes" id="UP000192247"/>
    </source>
</evidence>
<evidence type="ECO:0000259" key="1">
    <source>
        <dbReference type="PROSITE" id="PS50030"/>
    </source>
</evidence>
<organism evidence="2 3">
    <name type="scientific">Tropilaelaps mercedesae</name>
    <dbReference type="NCBI Taxonomy" id="418985"/>
    <lineage>
        <taxon>Eukaryota</taxon>
        <taxon>Metazoa</taxon>
        <taxon>Ecdysozoa</taxon>
        <taxon>Arthropoda</taxon>
        <taxon>Chelicerata</taxon>
        <taxon>Arachnida</taxon>
        <taxon>Acari</taxon>
        <taxon>Parasitiformes</taxon>
        <taxon>Mesostigmata</taxon>
        <taxon>Gamasina</taxon>
        <taxon>Dermanyssoidea</taxon>
        <taxon>Laelapidae</taxon>
        <taxon>Tropilaelaps</taxon>
    </lineage>
</organism>
<protein>
    <submittedName>
        <fullName evidence="2">NEDD8 ultimate buster 1-like</fullName>
    </submittedName>
</protein>
<reference evidence="2 3" key="1">
    <citation type="journal article" date="2017" name="Gigascience">
        <title>Draft genome of the honey bee ectoparasitic mite, Tropilaelaps mercedesae, is shaped by the parasitic life history.</title>
        <authorList>
            <person name="Dong X."/>
            <person name="Armstrong S.D."/>
            <person name="Xia D."/>
            <person name="Makepeace B.L."/>
            <person name="Darby A.C."/>
            <person name="Kadowaki T."/>
        </authorList>
    </citation>
    <scope>NUCLEOTIDE SEQUENCE [LARGE SCALE GENOMIC DNA]</scope>
    <source>
        <strain evidence="2">Wuxi-XJTLU</strain>
    </source>
</reference>
<feature type="domain" description="UBA" evidence="1">
    <location>
        <begin position="356"/>
        <end position="396"/>
    </location>
</feature>
<dbReference type="Pfam" id="PF00627">
    <property type="entry name" value="UBA"/>
    <property type="match status" value="1"/>
</dbReference>
<dbReference type="SUPFAM" id="SSF54236">
    <property type="entry name" value="Ubiquitin-like"/>
    <property type="match status" value="1"/>
</dbReference>
<dbReference type="PROSITE" id="PS50030">
    <property type="entry name" value="UBA"/>
    <property type="match status" value="2"/>
</dbReference>
<keyword evidence="3" id="KW-1185">Reference proteome</keyword>
<comment type="caution">
    <text evidence="2">The sequence shown here is derived from an EMBL/GenBank/DDBJ whole genome shotgun (WGS) entry which is preliminary data.</text>
</comment>
<name>A0A1V9XTP6_9ACAR</name>
<feature type="domain" description="UBA" evidence="1">
    <location>
        <begin position="494"/>
        <end position="534"/>
    </location>
</feature>
<dbReference type="InterPro" id="IPR029071">
    <property type="entry name" value="Ubiquitin-like_domsf"/>
</dbReference>
<dbReference type="EMBL" id="MNPL01004460">
    <property type="protein sequence ID" value="OQR76738.1"/>
    <property type="molecule type" value="Genomic_DNA"/>
</dbReference>
<dbReference type="Proteomes" id="UP000192247">
    <property type="component" value="Unassembled WGS sequence"/>
</dbReference>
<sequence length="597" mass="67109">MNFEQESDPRVNQVVQCLRNQNISLWQEPFWKDGQPNISQDFVNSIAATCHITNEVILPILLHLQRHALERLEDKKLYSEQQLLTIRVKIARVEHTIRIPEAEFSSRLFDEIAVLANTKASRVRLIHQGKVLPNDQVPLCIHNVRQNAKMVALVVSHDVEASLAEEAALTRRKKDAEGTKKDVTIAAAMGRCEITNQFGVKINVPEHLRIKLTVGLALHNKARHAIKKESFHDALAFLLEAEALLMTVHEHAADLLDHSGNLAQLQLDVLWCFLEIGSLAHPGNAEKRLHLAETGLTDAYGPNLEKVLRVKGSATNELTQLTRLQLLKGVAAFYKASYAEAKACFDKANIYMNKLHVDEKHISTLVSIGYTAQDARLALRQTNNDLELAGNILLNKQEQRAKEQLRWEEENKDKYLKNVDRALYNRLLDDIGVAAHVARQALLETGNDYRRAQALAMELESARQAKRMRMQDTAYEPNESRASAAGSSAQDFPLTHPKAIAELVAMGESQESAKYILDYFNGDLDAAQNFLLTGNDPSGSRLNKMMSDLRKFVSTETEDYLDSTLEKEMECFNTFMLRLAEIESTCNGVSQPHLNGP</sequence>
<proteinExistence type="predicted"/>
<dbReference type="SUPFAM" id="SSF46934">
    <property type="entry name" value="UBA-like"/>
    <property type="match status" value="2"/>
</dbReference>
<dbReference type="Gene3D" id="1.10.8.10">
    <property type="entry name" value="DNA helicase RuvA subunit, C-terminal domain"/>
    <property type="match status" value="2"/>
</dbReference>